<dbReference type="RefSeq" id="WP_153791969.1">
    <property type="nucleotide sequence ID" value="NZ_CP045915.1"/>
</dbReference>
<evidence type="ECO:0000256" key="3">
    <source>
        <dbReference type="ARBA" id="ARBA00022989"/>
    </source>
</evidence>
<dbReference type="Proteomes" id="UP000339690">
    <property type="component" value="Chromosome"/>
</dbReference>
<dbReference type="EMBL" id="CP045915">
    <property type="protein sequence ID" value="QGH35657.1"/>
    <property type="molecule type" value="Genomic_DNA"/>
</dbReference>
<evidence type="ECO:0000313" key="6">
    <source>
        <dbReference type="EMBL" id="QGH35657.1"/>
    </source>
</evidence>
<sequence>MTHLHITAWVVGLILLFVSYAMYKNESKAGKIVHMILRLDYLLIIITGFLLFINNIAVYTNSAGILGEVIVKMIAGIWVIGALEMLLIKTSKSKPAKSAWIQLIIAFLIVLILGFGRLPFGVQFMG</sequence>
<accession>A0A5Q2TNI8</accession>
<evidence type="ECO:0000256" key="4">
    <source>
        <dbReference type="ARBA" id="ARBA00023136"/>
    </source>
</evidence>
<keyword evidence="2 5" id="KW-0812">Transmembrane</keyword>
<comment type="similarity">
    <text evidence="5">Belongs to the UPF0344 family.</text>
</comment>
<dbReference type="HAMAP" id="MF_01536">
    <property type="entry name" value="UPF0344"/>
    <property type="match status" value="1"/>
</dbReference>
<feature type="transmembrane region" description="Helical" evidence="5">
    <location>
        <begin position="6"/>
        <end position="23"/>
    </location>
</feature>
<dbReference type="AlphaFoldDB" id="A0A5Q2TNI8"/>
<feature type="transmembrane region" description="Helical" evidence="5">
    <location>
        <begin position="69"/>
        <end position="88"/>
    </location>
</feature>
<dbReference type="GO" id="GO:0005886">
    <property type="term" value="C:plasma membrane"/>
    <property type="evidence" value="ECO:0007669"/>
    <property type="project" value="UniProtKB-SubCell"/>
</dbReference>
<keyword evidence="1 5" id="KW-1003">Cell membrane</keyword>
<feature type="transmembrane region" description="Helical" evidence="5">
    <location>
        <begin position="35"/>
        <end position="57"/>
    </location>
</feature>
<dbReference type="InterPro" id="IPR010899">
    <property type="entry name" value="UPF0344"/>
</dbReference>
<comment type="subcellular location">
    <subcellularLocation>
        <location evidence="5">Cell membrane</location>
        <topology evidence="5">Multi-pass membrane protein</topology>
    </subcellularLocation>
</comment>
<feature type="transmembrane region" description="Helical" evidence="5">
    <location>
        <begin position="100"/>
        <end position="120"/>
    </location>
</feature>
<name>A0A5Q2TNI8_9BACI</name>
<keyword evidence="4 5" id="KW-0472">Membrane</keyword>
<protein>
    <recommendedName>
        <fullName evidence="5">UPF0344 protein GI584_17075</fullName>
    </recommendedName>
</protein>
<evidence type="ECO:0000256" key="5">
    <source>
        <dbReference type="HAMAP-Rule" id="MF_01536"/>
    </source>
</evidence>
<keyword evidence="7" id="KW-1185">Reference proteome</keyword>
<organism evidence="6 7">
    <name type="scientific">Gracilibacillus salitolerans</name>
    <dbReference type="NCBI Taxonomy" id="2663022"/>
    <lineage>
        <taxon>Bacteria</taxon>
        <taxon>Bacillati</taxon>
        <taxon>Bacillota</taxon>
        <taxon>Bacilli</taxon>
        <taxon>Bacillales</taxon>
        <taxon>Bacillaceae</taxon>
        <taxon>Gracilibacillus</taxon>
    </lineage>
</organism>
<dbReference type="KEGG" id="grc:GI584_17075"/>
<keyword evidence="3 5" id="KW-1133">Transmembrane helix</keyword>
<evidence type="ECO:0000256" key="2">
    <source>
        <dbReference type="ARBA" id="ARBA00022692"/>
    </source>
</evidence>
<reference evidence="6 7" key="1">
    <citation type="submission" date="2019-11" db="EMBL/GenBank/DDBJ databases">
        <title>Gracilibacillus salitolerans sp. nov., a moderate halophile isolated from a saline soil in northwest China.</title>
        <authorList>
            <person name="Gan L."/>
        </authorList>
    </citation>
    <scope>NUCLEOTIDE SEQUENCE [LARGE SCALE GENOMIC DNA]</scope>
    <source>
        <strain evidence="6 7">SCU50</strain>
    </source>
</reference>
<evidence type="ECO:0000313" key="7">
    <source>
        <dbReference type="Proteomes" id="UP000339690"/>
    </source>
</evidence>
<gene>
    <name evidence="6" type="ORF">GI584_17075</name>
</gene>
<evidence type="ECO:0000256" key="1">
    <source>
        <dbReference type="ARBA" id="ARBA00022475"/>
    </source>
</evidence>
<dbReference type="Pfam" id="PF07457">
    <property type="entry name" value="DUF1516"/>
    <property type="match status" value="1"/>
</dbReference>
<proteinExistence type="inferred from homology"/>